<dbReference type="AlphaFoldDB" id="A0A378JMV1"/>
<name>A0A378JMV1_9GAMM</name>
<dbReference type="Proteomes" id="UP000254794">
    <property type="component" value="Unassembled WGS sequence"/>
</dbReference>
<dbReference type="SUPFAM" id="SSF46785">
    <property type="entry name" value="Winged helix' DNA-binding domain"/>
    <property type="match status" value="2"/>
</dbReference>
<dbReference type="Gene3D" id="1.10.10.10">
    <property type="entry name" value="Winged helix-like DNA-binding domain superfamily/Winged helix DNA-binding domain"/>
    <property type="match status" value="2"/>
</dbReference>
<evidence type="ECO:0000256" key="3">
    <source>
        <dbReference type="ARBA" id="ARBA00022829"/>
    </source>
</evidence>
<keyword evidence="6" id="KW-1185">Reference proteome</keyword>
<keyword evidence="4" id="KW-0131">Cell cycle</keyword>
<dbReference type="InterPro" id="IPR005234">
    <property type="entry name" value="ScpB_csome_segregation"/>
</dbReference>
<dbReference type="InterPro" id="IPR036388">
    <property type="entry name" value="WH-like_DNA-bd_sf"/>
</dbReference>
<organism evidence="5 6">
    <name type="scientific">Legionella busanensis</name>
    <dbReference type="NCBI Taxonomy" id="190655"/>
    <lineage>
        <taxon>Bacteria</taxon>
        <taxon>Pseudomonadati</taxon>
        <taxon>Pseudomonadota</taxon>
        <taxon>Gammaproteobacteria</taxon>
        <taxon>Legionellales</taxon>
        <taxon>Legionellaceae</taxon>
        <taxon>Legionella</taxon>
    </lineage>
</organism>
<dbReference type="InterPro" id="IPR036390">
    <property type="entry name" value="WH_DNA-bd_sf"/>
</dbReference>
<accession>A0A378JMV1</accession>
<dbReference type="GO" id="GO:0051304">
    <property type="term" value="P:chromosome separation"/>
    <property type="evidence" value="ECO:0007669"/>
    <property type="project" value="InterPro"/>
</dbReference>
<dbReference type="GO" id="GO:0051301">
    <property type="term" value="P:cell division"/>
    <property type="evidence" value="ECO:0007669"/>
    <property type="project" value="UniProtKB-KW"/>
</dbReference>
<keyword evidence="1" id="KW-0963">Cytoplasm</keyword>
<evidence type="ECO:0000313" key="5">
    <source>
        <dbReference type="EMBL" id="STX51519.1"/>
    </source>
</evidence>
<dbReference type="NCBIfam" id="TIGR00281">
    <property type="entry name" value="SMC-Scp complex subunit ScpB"/>
    <property type="match status" value="1"/>
</dbReference>
<protein>
    <submittedName>
        <fullName evidence="5">Segregation and condensation protein B</fullName>
    </submittedName>
</protein>
<proteinExistence type="predicted"/>
<keyword evidence="3" id="KW-0159">Chromosome partition</keyword>
<dbReference type="PIRSF" id="PIRSF019345">
    <property type="entry name" value="ScpB"/>
    <property type="match status" value="1"/>
</dbReference>
<evidence type="ECO:0000256" key="4">
    <source>
        <dbReference type="ARBA" id="ARBA00023306"/>
    </source>
</evidence>
<dbReference type="Pfam" id="PF04079">
    <property type="entry name" value="SMC_ScpB"/>
    <property type="match status" value="1"/>
</dbReference>
<keyword evidence="2" id="KW-0132">Cell division</keyword>
<dbReference type="PANTHER" id="PTHR34298:SF2">
    <property type="entry name" value="SEGREGATION AND CONDENSATION PROTEIN B"/>
    <property type="match status" value="1"/>
</dbReference>
<evidence type="ECO:0000256" key="2">
    <source>
        <dbReference type="ARBA" id="ARBA00022618"/>
    </source>
</evidence>
<gene>
    <name evidence="5" type="primary">scpB</name>
    <name evidence="5" type="ORF">NCTC13316_01614</name>
</gene>
<sequence>MTNNELKNIIEALLMSSENPLTLDQIIDTFEIWQKPAHNLIKKILHELDLDYANRSIELVELASGYCIQTRAQYGPWISRLQADRPPKYSKALLETLAIIAYQQPVTRADIEAIRGVSVSTSILKTLLEREWIRVGGYRDVPGKPAVYITTKQFLDYFNLSTIEQLPPLEDNTALTDSSQIFAKEYT</sequence>
<dbReference type="PANTHER" id="PTHR34298">
    <property type="entry name" value="SEGREGATION AND CONDENSATION PROTEIN B"/>
    <property type="match status" value="1"/>
</dbReference>
<dbReference type="RefSeq" id="WP_115331150.1">
    <property type="nucleotide sequence ID" value="NZ_CAAAHP010000001.1"/>
</dbReference>
<reference evidence="5 6" key="1">
    <citation type="submission" date="2018-06" db="EMBL/GenBank/DDBJ databases">
        <authorList>
            <consortium name="Pathogen Informatics"/>
            <person name="Doyle S."/>
        </authorList>
    </citation>
    <scope>NUCLEOTIDE SEQUENCE [LARGE SCALE GENOMIC DNA]</scope>
    <source>
        <strain evidence="5 6">NCTC13316</strain>
    </source>
</reference>
<evidence type="ECO:0000313" key="6">
    <source>
        <dbReference type="Proteomes" id="UP000254794"/>
    </source>
</evidence>
<evidence type="ECO:0000256" key="1">
    <source>
        <dbReference type="ARBA" id="ARBA00022490"/>
    </source>
</evidence>
<dbReference type="OrthoDB" id="9806226at2"/>
<dbReference type="EMBL" id="UGOD01000001">
    <property type="protein sequence ID" value="STX51519.1"/>
    <property type="molecule type" value="Genomic_DNA"/>
</dbReference>